<accession>A0A412G6Y1</accession>
<keyword evidence="7" id="KW-0444">Lipid biosynthesis</keyword>
<dbReference type="EMBL" id="QRUP01000001">
    <property type="protein sequence ID" value="RGR77006.1"/>
    <property type="molecule type" value="Genomic_DNA"/>
</dbReference>
<evidence type="ECO:0000256" key="4">
    <source>
        <dbReference type="ARBA" id="ARBA00010441"/>
    </source>
</evidence>
<feature type="transmembrane region" description="Helical" evidence="18">
    <location>
        <begin position="38"/>
        <end position="59"/>
    </location>
</feature>
<dbReference type="InterPro" id="IPR043130">
    <property type="entry name" value="CDP-OH_PTrfase_TM_dom"/>
</dbReference>
<evidence type="ECO:0000313" key="19">
    <source>
        <dbReference type="EMBL" id="RGR77006.1"/>
    </source>
</evidence>
<comment type="subcellular location">
    <subcellularLocation>
        <location evidence="2">Membrane</location>
        <topology evidence="2">Multi-pass membrane protein</topology>
    </subcellularLocation>
</comment>
<evidence type="ECO:0000256" key="16">
    <source>
        <dbReference type="NCBIfam" id="TIGR00560"/>
    </source>
</evidence>
<evidence type="ECO:0000256" key="7">
    <source>
        <dbReference type="ARBA" id="ARBA00022516"/>
    </source>
</evidence>
<evidence type="ECO:0000256" key="1">
    <source>
        <dbReference type="ARBA" id="ARBA00003973"/>
    </source>
</evidence>
<dbReference type="InterPro" id="IPR048254">
    <property type="entry name" value="CDP_ALCOHOL_P_TRANSF_CS"/>
</dbReference>
<dbReference type="GeneID" id="83014091"/>
<dbReference type="NCBIfam" id="TIGR00560">
    <property type="entry name" value="pgsA"/>
    <property type="match status" value="1"/>
</dbReference>
<comment type="similarity">
    <text evidence="4 17">Belongs to the CDP-alcohol phosphatidyltransferase class-I family.</text>
</comment>
<protein>
    <recommendedName>
        <fullName evidence="6 16">CDP-diacylglycerol--glycerol-3-phosphate 3-phosphatidyltransferase</fullName>
        <ecNumber evidence="5 16">2.7.8.5</ecNumber>
    </recommendedName>
</protein>
<keyword evidence="9 18" id="KW-0812">Transmembrane</keyword>
<dbReference type="Gene3D" id="1.20.120.1760">
    <property type="match status" value="1"/>
</dbReference>
<keyword evidence="20" id="KW-1185">Reference proteome</keyword>
<keyword evidence="12 18" id="KW-0472">Membrane</keyword>
<keyword evidence="11" id="KW-0443">Lipid metabolism</keyword>
<feature type="transmembrane region" description="Helical" evidence="18">
    <location>
        <begin position="93"/>
        <end position="113"/>
    </location>
</feature>
<dbReference type="PANTHER" id="PTHR14269:SF62">
    <property type="entry name" value="CDP-DIACYLGLYCEROL--GLYCEROL-3-PHOSPHATE 3-PHOSPHATIDYLTRANSFERASE 1, CHLOROPLASTIC"/>
    <property type="match status" value="1"/>
</dbReference>
<evidence type="ECO:0000256" key="13">
    <source>
        <dbReference type="ARBA" id="ARBA00023209"/>
    </source>
</evidence>
<evidence type="ECO:0000256" key="2">
    <source>
        <dbReference type="ARBA" id="ARBA00004141"/>
    </source>
</evidence>
<dbReference type="PANTHER" id="PTHR14269">
    <property type="entry name" value="CDP-DIACYLGLYCEROL--GLYCEROL-3-PHOSPHATE 3-PHOSPHATIDYLTRANSFERASE-RELATED"/>
    <property type="match status" value="1"/>
</dbReference>
<keyword evidence="10 18" id="KW-1133">Transmembrane helix</keyword>
<dbReference type="InterPro" id="IPR004570">
    <property type="entry name" value="Phosphatidylglycerol_P_synth"/>
</dbReference>
<feature type="transmembrane region" description="Helical" evidence="18">
    <location>
        <begin position="169"/>
        <end position="187"/>
    </location>
</feature>
<evidence type="ECO:0000256" key="17">
    <source>
        <dbReference type="RuleBase" id="RU003750"/>
    </source>
</evidence>
<name>A0A412G6Y1_9FIRM</name>
<reference evidence="19 20" key="1">
    <citation type="submission" date="2018-08" db="EMBL/GenBank/DDBJ databases">
        <title>A genome reference for cultivated species of the human gut microbiota.</title>
        <authorList>
            <person name="Zou Y."/>
            <person name="Xue W."/>
            <person name="Luo G."/>
        </authorList>
    </citation>
    <scope>NUCLEOTIDE SEQUENCE [LARGE SCALE GENOMIC DNA]</scope>
    <source>
        <strain evidence="19 20">AF24-29</strain>
    </source>
</reference>
<evidence type="ECO:0000256" key="11">
    <source>
        <dbReference type="ARBA" id="ARBA00023098"/>
    </source>
</evidence>
<dbReference type="Pfam" id="PF01066">
    <property type="entry name" value="CDP-OH_P_transf"/>
    <property type="match status" value="1"/>
</dbReference>
<keyword evidence="8 17" id="KW-0808">Transferase</keyword>
<evidence type="ECO:0000256" key="3">
    <source>
        <dbReference type="ARBA" id="ARBA00005042"/>
    </source>
</evidence>
<keyword evidence="13" id="KW-0594">Phospholipid biosynthesis</keyword>
<evidence type="ECO:0000256" key="18">
    <source>
        <dbReference type="SAM" id="Phobius"/>
    </source>
</evidence>
<dbReference type="PIRSF" id="PIRSF000847">
    <property type="entry name" value="Phos_ph_gly_syn"/>
    <property type="match status" value="1"/>
</dbReference>
<feature type="transmembrane region" description="Helical" evidence="18">
    <location>
        <begin position="134"/>
        <end position="157"/>
    </location>
</feature>
<comment type="function">
    <text evidence="1">This protein catalyzes the committed step to the synthesis of the acidic phospholipids.</text>
</comment>
<dbReference type="Proteomes" id="UP000284178">
    <property type="component" value="Unassembled WGS sequence"/>
</dbReference>
<comment type="pathway">
    <text evidence="3">Phospholipid metabolism; phosphatidylglycerol biosynthesis; phosphatidylglycerol from CDP-diacylglycerol: step 1/2.</text>
</comment>
<evidence type="ECO:0000256" key="12">
    <source>
        <dbReference type="ARBA" id="ARBA00023136"/>
    </source>
</evidence>
<dbReference type="UniPathway" id="UPA00084">
    <property type="reaction ID" value="UER00503"/>
</dbReference>
<evidence type="ECO:0000256" key="10">
    <source>
        <dbReference type="ARBA" id="ARBA00022989"/>
    </source>
</evidence>
<feature type="transmembrane region" description="Helical" evidence="18">
    <location>
        <begin position="6"/>
        <end position="26"/>
    </location>
</feature>
<evidence type="ECO:0000256" key="14">
    <source>
        <dbReference type="ARBA" id="ARBA00023264"/>
    </source>
</evidence>
<evidence type="ECO:0000256" key="9">
    <source>
        <dbReference type="ARBA" id="ARBA00022692"/>
    </source>
</evidence>
<evidence type="ECO:0000256" key="15">
    <source>
        <dbReference type="ARBA" id="ARBA00048586"/>
    </source>
</evidence>
<proteinExistence type="inferred from homology"/>
<dbReference type="InterPro" id="IPR050324">
    <property type="entry name" value="CDP-alcohol_PTase-I"/>
</dbReference>
<dbReference type="AlphaFoldDB" id="A0A412G6Y1"/>
<dbReference type="PROSITE" id="PS00379">
    <property type="entry name" value="CDP_ALCOHOL_P_TRANSF"/>
    <property type="match status" value="1"/>
</dbReference>
<dbReference type="InterPro" id="IPR000462">
    <property type="entry name" value="CDP-OH_P_trans"/>
</dbReference>
<dbReference type="GO" id="GO:0006655">
    <property type="term" value="P:phosphatidylglycerol biosynthetic process"/>
    <property type="evidence" value="ECO:0007669"/>
    <property type="project" value="UniProtKB-UniPathway"/>
</dbReference>
<sequence length="197" mass="21910">MNLPNRLTVMRIIMIPVIILIAIFPYSQFGIEIPLLQFGFVTLSAVNIVMLVLFCVASFTDFLDGYLARKNNLVTTFGKFADPIADKLLVTTMYILFAAQGTIPVVPVLIMVARDTIVDGIRMIASSSGVVMAAGYLGKLKTVVQMLSIITILLNNLPFELYRLPVSDFLLWFAAFTSLASGISYFNQMKEYIFESK</sequence>
<gene>
    <name evidence="19" type="primary">pgsA</name>
    <name evidence="19" type="ORF">DWY25_01550</name>
</gene>
<comment type="catalytic activity">
    <reaction evidence="15">
        <text>a CDP-1,2-diacyl-sn-glycerol + sn-glycerol 3-phosphate = a 1,2-diacyl-sn-glycero-3-phospho-(1'-sn-glycero-3'-phosphate) + CMP + H(+)</text>
        <dbReference type="Rhea" id="RHEA:12593"/>
        <dbReference type="ChEBI" id="CHEBI:15378"/>
        <dbReference type="ChEBI" id="CHEBI:57597"/>
        <dbReference type="ChEBI" id="CHEBI:58332"/>
        <dbReference type="ChEBI" id="CHEBI:60110"/>
        <dbReference type="ChEBI" id="CHEBI:60377"/>
        <dbReference type="EC" id="2.7.8.5"/>
    </reaction>
</comment>
<dbReference type="GO" id="GO:0008444">
    <property type="term" value="F:CDP-diacylglycerol-glycerol-3-phosphate 3-phosphatidyltransferase activity"/>
    <property type="evidence" value="ECO:0007669"/>
    <property type="project" value="UniProtKB-UniRule"/>
</dbReference>
<organism evidence="19 20">
    <name type="scientific">Holdemania filiformis</name>
    <dbReference type="NCBI Taxonomy" id="61171"/>
    <lineage>
        <taxon>Bacteria</taxon>
        <taxon>Bacillati</taxon>
        <taxon>Bacillota</taxon>
        <taxon>Erysipelotrichia</taxon>
        <taxon>Erysipelotrichales</taxon>
        <taxon>Erysipelotrichaceae</taxon>
        <taxon>Holdemania</taxon>
    </lineage>
</organism>
<dbReference type="GO" id="GO:0016020">
    <property type="term" value="C:membrane"/>
    <property type="evidence" value="ECO:0007669"/>
    <property type="project" value="UniProtKB-SubCell"/>
</dbReference>
<dbReference type="RefSeq" id="WP_117892809.1">
    <property type="nucleotide sequence ID" value="NZ_CABJCV010000001.1"/>
</dbReference>
<evidence type="ECO:0000256" key="8">
    <source>
        <dbReference type="ARBA" id="ARBA00022679"/>
    </source>
</evidence>
<dbReference type="EC" id="2.7.8.5" evidence="5 16"/>
<evidence type="ECO:0000256" key="5">
    <source>
        <dbReference type="ARBA" id="ARBA00013170"/>
    </source>
</evidence>
<comment type="caution">
    <text evidence="19">The sequence shown here is derived from an EMBL/GenBank/DDBJ whole genome shotgun (WGS) entry which is preliminary data.</text>
</comment>
<evidence type="ECO:0000256" key="6">
    <source>
        <dbReference type="ARBA" id="ARBA00014944"/>
    </source>
</evidence>
<keyword evidence="14" id="KW-1208">Phospholipid metabolism</keyword>
<evidence type="ECO:0000313" key="20">
    <source>
        <dbReference type="Proteomes" id="UP000284178"/>
    </source>
</evidence>